<evidence type="ECO:0000313" key="1">
    <source>
        <dbReference type="EMBL" id="MBX45518.1"/>
    </source>
</evidence>
<protein>
    <submittedName>
        <fullName evidence="1">Uncharacterized protein</fullName>
    </submittedName>
</protein>
<sequence length="24" mass="2916">MAKFSLFIKKLDENIKRDNVQIHK</sequence>
<organism evidence="1">
    <name type="scientific">Rhizophora mucronata</name>
    <name type="common">Asiatic mangrove</name>
    <dbReference type="NCBI Taxonomy" id="61149"/>
    <lineage>
        <taxon>Eukaryota</taxon>
        <taxon>Viridiplantae</taxon>
        <taxon>Streptophyta</taxon>
        <taxon>Embryophyta</taxon>
        <taxon>Tracheophyta</taxon>
        <taxon>Spermatophyta</taxon>
        <taxon>Magnoliopsida</taxon>
        <taxon>eudicotyledons</taxon>
        <taxon>Gunneridae</taxon>
        <taxon>Pentapetalae</taxon>
        <taxon>rosids</taxon>
        <taxon>fabids</taxon>
        <taxon>Malpighiales</taxon>
        <taxon>Rhizophoraceae</taxon>
        <taxon>Rhizophora</taxon>
    </lineage>
</organism>
<accession>A0A2P2NSN6</accession>
<dbReference type="EMBL" id="GGEC01065034">
    <property type="protein sequence ID" value="MBX45518.1"/>
    <property type="molecule type" value="Transcribed_RNA"/>
</dbReference>
<name>A0A2P2NSN6_RHIMU</name>
<reference evidence="1" key="1">
    <citation type="submission" date="2018-02" db="EMBL/GenBank/DDBJ databases">
        <title>Rhizophora mucronata_Transcriptome.</title>
        <authorList>
            <person name="Meera S.P."/>
            <person name="Sreeshan A."/>
            <person name="Augustine A."/>
        </authorList>
    </citation>
    <scope>NUCLEOTIDE SEQUENCE</scope>
    <source>
        <tissue evidence="1">Leaf</tissue>
    </source>
</reference>
<dbReference type="AlphaFoldDB" id="A0A2P2NSN6"/>
<proteinExistence type="predicted"/>